<gene>
    <name evidence="2" type="ORF">METZ01_LOCUS55302</name>
</gene>
<dbReference type="EMBL" id="UINC01003006">
    <property type="protein sequence ID" value="SVA02448.1"/>
    <property type="molecule type" value="Genomic_DNA"/>
</dbReference>
<protein>
    <submittedName>
        <fullName evidence="2">Uncharacterized protein</fullName>
    </submittedName>
</protein>
<organism evidence="2">
    <name type="scientific">marine metagenome</name>
    <dbReference type="NCBI Taxonomy" id="408172"/>
    <lineage>
        <taxon>unclassified sequences</taxon>
        <taxon>metagenomes</taxon>
        <taxon>ecological metagenomes</taxon>
    </lineage>
</organism>
<sequence>MGVISGIPRTLMSGNNIFSRQQKTLLQLRFADSLHCSSISQANNNVYKPETPQTKKYALPEDP</sequence>
<reference evidence="2" key="1">
    <citation type="submission" date="2018-05" db="EMBL/GenBank/DDBJ databases">
        <authorList>
            <person name="Lanie J.A."/>
            <person name="Ng W.-L."/>
            <person name="Kazmierczak K.M."/>
            <person name="Andrzejewski T.M."/>
            <person name="Davidsen T.M."/>
            <person name="Wayne K.J."/>
            <person name="Tettelin H."/>
            <person name="Glass J.I."/>
            <person name="Rusch D."/>
            <person name="Podicherti R."/>
            <person name="Tsui H.-C.T."/>
            <person name="Winkler M.E."/>
        </authorList>
    </citation>
    <scope>NUCLEOTIDE SEQUENCE</scope>
</reference>
<feature type="compositionally biased region" description="Polar residues" evidence="1">
    <location>
        <begin position="41"/>
        <end position="54"/>
    </location>
</feature>
<proteinExistence type="predicted"/>
<feature type="region of interest" description="Disordered" evidence="1">
    <location>
        <begin position="41"/>
        <end position="63"/>
    </location>
</feature>
<name>A0A381SGN8_9ZZZZ</name>
<accession>A0A381SGN8</accession>
<evidence type="ECO:0000313" key="2">
    <source>
        <dbReference type="EMBL" id="SVA02448.1"/>
    </source>
</evidence>
<dbReference type="AlphaFoldDB" id="A0A381SGN8"/>
<evidence type="ECO:0000256" key="1">
    <source>
        <dbReference type="SAM" id="MobiDB-lite"/>
    </source>
</evidence>